<name>C1B9I7_RHOOB</name>
<dbReference type="AlphaFoldDB" id="C1B9I7"/>
<dbReference type="HOGENOM" id="CLU_193835_0_0_11"/>
<evidence type="ECO:0000313" key="2">
    <source>
        <dbReference type="Proteomes" id="UP000002212"/>
    </source>
</evidence>
<dbReference type="RefSeq" id="WP_012691276.1">
    <property type="nucleotide sequence ID" value="NC_012522.1"/>
</dbReference>
<proteinExistence type="predicted"/>
<dbReference type="PATRIC" id="fig|632772.20.peg.4291"/>
<gene>
    <name evidence="1" type="ordered locus">ROP_40930</name>
</gene>
<dbReference type="KEGG" id="rop:ROP_40930"/>
<organism evidence="1 2">
    <name type="scientific">Rhodococcus opacus (strain B4)</name>
    <dbReference type="NCBI Taxonomy" id="632772"/>
    <lineage>
        <taxon>Bacteria</taxon>
        <taxon>Bacillati</taxon>
        <taxon>Actinomycetota</taxon>
        <taxon>Actinomycetes</taxon>
        <taxon>Mycobacteriales</taxon>
        <taxon>Nocardiaceae</taxon>
        <taxon>Rhodococcus</taxon>
    </lineage>
</organism>
<protein>
    <submittedName>
        <fullName evidence="1">Uncharacterized protein</fullName>
    </submittedName>
</protein>
<sequence length="75" mass="8050">MTIEPTRMLRGANVLRIVWLPGTDRLRGVCHCGAAHEADDPAALWEWLLAHPVGHRAVDSPAPDDAAPPLVAVPV</sequence>
<dbReference type="EMBL" id="AP011115">
    <property type="protein sequence ID" value="BAH52340.1"/>
    <property type="molecule type" value="Genomic_DNA"/>
</dbReference>
<evidence type="ECO:0000313" key="1">
    <source>
        <dbReference type="EMBL" id="BAH52340.1"/>
    </source>
</evidence>
<dbReference type="STRING" id="632772.ROP_40930"/>
<accession>C1B9I7</accession>
<reference evidence="1 2" key="1">
    <citation type="submission" date="2009-03" db="EMBL/GenBank/DDBJ databases">
        <title>Comparison of the complete genome sequences of Rhodococcus erythropolis PR4 and Rhodococcus opacus B4.</title>
        <authorList>
            <person name="Takarada H."/>
            <person name="Sekine M."/>
            <person name="Hosoyama A."/>
            <person name="Yamada R."/>
            <person name="Fujisawa T."/>
            <person name="Omata S."/>
            <person name="Shimizu A."/>
            <person name="Tsukatani N."/>
            <person name="Tanikawa S."/>
            <person name="Fujita N."/>
            <person name="Harayama S."/>
        </authorList>
    </citation>
    <scope>NUCLEOTIDE SEQUENCE [LARGE SCALE GENOMIC DNA]</scope>
    <source>
        <strain evidence="1 2">B4</strain>
    </source>
</reference>
<dbReference type="Proteomes" id="UP000002212">
    <property type="component" value="Chromosome"/>
</dbReference>